<keyword evidence="3" id="KW-1185">Reference proteome</keyword>
<proteinExistence type="predicted"/>
<evidence type="ECO:0000313" key="3">
    <source>
        <dbReference type="Proteomes" id="UP000218934"/>
    </source>
</evidence>
<name>A0A2A4FWU1_9SPHN</name>
<reference evidence="2 3" key="1">
    <citation type="submission" date="2017-09" db="EMBL/GenBank/DDBJ databases">
        <title>The Catabolism of 3,6-Dichlorosalicylic acid is Initiated by the Cytochrome P450 Monooxygenase DsmABC in Rhizorhabdus dicambivorans Ndbn-20.</title>
        <authorList>
            <person name="Na L."/>
        </authorList>
    </citation>
    <scope>NUCLEOTIDE SEQUENCE [LARGE SCALE GENOMIC DNA]</scope>
    <source>
        <strain evidence="2 3">Ndbn-20m</strain>
    </source>
</reference>
<dbReference type="AlphaFoldDB" id="A0A2A4FWU1"/>
<dbReference type="GO" id="GO:0005829">
    <property type="term" value="C:cytosol"/>
    <property type="evidence" value="ECO:0007669"/>
    <property type="project" value="TreeGrafter"/>
</dbReference>
<dbReference type="Pfam" id="PF00027">
    <property type="entry name" value="cNMP_binding"/>
    <property type="match status" value="1"/>
</dbReference>
<evidence type="ECO:0000313" key="2">
    <source>
        <dbReference type="EMBL" id="PCE42673.1"/>
    </source>
</evidence>
<dbReference type="InterPro" id="IPR050397">
    <property type="entry name" value="Env_Response_Regulators"/>
</dbReference>
<dbReference type="SUPFAM" id="SSF51206">
    <property type="entry name" value="cAMP-binding domain-like"/>
    <property type="match status" value="1"/>
</dbReference>
<dbReference type="PANTHER" id="PTHR24567">
    <property type="entry name" value="CRP FAMILY TRANSCRIPTIONAL REGULATORY PROTEIN"/>
    <property type="match status" value="1"/>
</dbReference>
<dbReference type="SMART" id="SM00100">
    <property type="entry name" value="cNMP"/>
    <property type="match status" value="1"/>
</dbReference>
<protein>
    <submittedName>
        <fullName evidence="2">Cyclic nucleotide-binding protein</fullName>
    </submittedName>
</protein>
<dbReference type="Proteomes" id="UP000218934">
    <property type="component" value="Unassembled WGS sequence"/>
</dbReference>
<gene>
    <name evidence="2" type="ORF">COO09_09750</name>
</gene>
<comment type="caution">
    <text evidence="2">The sequence shown here is derived from an EMBL/GenBank/DDBJ whole genome shotgun (WGS) entry which is preliminary data.</text>
</comment>
<dbReference type="PROSITE" id="PS50042">
    <property type="entry name" value="CNMP_BINDING_3"/>
    <property type="match status" value="1"/>
</dbReference>
<accession>A0A2A4FWU1</accession>
<dbReference type="CDD" id="cd00038">
    <property type="entry name" value="CAP_ED"/>
    <property type="match status" value="1"/>
</dbReference>
<dbReference type="RefSeq" id="WP_066961005.1">
    <property type="nucleotide sequence ID" value="NZ_CP023449.1"/>
</dbReference>
<sequence>MQNARYIAAGLSDSDMLWLLSVGKLRRLKAGERLVTAGKSVADLFFVTSGQLGVVLEDGSRVAQLHTGDVVGEMSFVERHSPLVSVIAEEPTEMLAIPRKLILDRFEQEPVFAARFYRALAVFLSERLRETTAAVKAAAEEEQRKLKADKAARARFTRLFVRSGP</sequence>
<organism evidence="2 3">
    <name type="scientific">Rhizorhabdus dicambivorans</name>
    <dbReference type="NCBI Taxonomy" id="1850238"/>
    <lineage>
        <taxon>Bacteria</taxon>
        <taxon>Pseudomonadati</taxon>
        <taxon>Pseudomonadota</taxon>
        <taxon>Alphaproteobacteria</taxon>
        <taxon>Sphingomonadales</taxon>
        <taxon>Sphingomonadaceae</taxon>
        <taxon>Rhizorhabdus</taxon>
    </lineage>
</organism>
<evidence type="ECO:0000259" key="1">
    <source>
        <dbReference type="PROSITE" id="PS50042"/>
    </source>
</evidence>
<dbReference type="InterPro" id="IPR018490">
    <property type="entry name" value="cNMP-bd_dom_sf"/>
</dbReference>
<dbReference type="KEGG" id="rdi:CMV14_06325"/>
<dbReference type="Gene3D" id="2.60.120.10">
    <property type="entry name" value="Jelly Rolls"/>
    <property type="match status" value="1"/>
</dbReference>
<dbReference type="GO" id="GO:0003700">
    <property type="term" value="F:DNA-binding transcription factor activity"/>
    <property type="evidence" value="ECO:0007669"/>
    <property type="project" value="TreeGrafter"/>
</dbReference>
<dbReference type="PANTHER" id="PTHR24567:SF77">
    <property type="entry name" value="NUCLEOSIDE-RESPONSIVE TRANSCRIPTIONAL ACTIVATOR OF NUCLEOSIDE UTILIZATION DEOR"/>
    <property type="match status" value="1"/>
</dbReference>
<dbReference type="InterPro" id="IPR000595">
    <property type="entry name" value="cNMP-bd_dom"/>
</dbReference>
<dbReference type="InterPro" id="IPR014710">
    <property type="entry name" value="RmlC-like_jellyroll"/>
</dbReference>
<dbReference type="EMBL" id="NWUF01000007">
    <property type="protein sequence ID" value="PCE42673.1"/>
    <property type="molecule type" value="Genomic_DNA"/>
</dbReference>
<feature type="domain" description="Cyclic nucleotide-binding" evidence="1">
    <location>
        <begin position="7"/>
        <end position="100"/>
    </location>
</feature>
<dbReference type="OrthoDB" id="951557at2"/>